<evidence type="ECO:0000256" key="10">
    <source>
        <dbReference type="SAM" id="SignalP"/>
    </source>
</evidence>
<keyword evidence="4" id="KW-1134">Transmembrane beta strand</keyword>
<proteinExistence type="inferred from homology"/>
<keyword evidence="5" id="KW-0812">Transmembrane</keyword>
<evidence type="ECO:0000256" key="8">
    <source>
        <dbReference type="ARBA" id="ARBA00023237"/>
    </source>
</evidence>
<dbReference type="PANTHER" id="PTHR30451">
    <property type="entry name" value="OUTER MEMBRANE USHER PROTEIN"/>
    <property type="match status" value="1"/>
</dbReference>
<dbReference type="GO" id="GO:0015473">
    <property type="term" value="F:fimbrial usher porin activity"/>
    <property type="evidence" value="ECO:0007669"/>
    <property type="project" value="InterPro"/>
</dbReference>
<evidence type="ECO:0000256" key="2">
    <source>
        <dbReference type="ARBA" id="ARBA00008064"/>
    </source>
</evidence>
<feature type="region of interest" description="Disordered" evidence="9">
    <location>
        <begin position="425"/>
        <end position="453"/>
    </location>
</feature>
<dbReference type="Pfam" id="PF00577">
    <property type="entry name" value="Usher"/>
    <property type="match status" value="1"/>
</dbReference>
<dbReference type="AlphaFoldDB" id="A0AA46K1H2"/>
<comment type="caution">
    <text evidence="12">The sequence shown here is derived from an EMBL/GenBank/DDBJ whole genome shotgun (WGS) entry which is preliminary data.</text>
</comment>
<dbReference type="InterPro" id="IPR042186">
    <property type="entry name" value="FimD_plug_dom"/>
</dbReference>
<evidence type="ECO:0000256" key="9">
    <source>
        <dbReference type="SAM" id="MobiDB-lite"/>
    </source>
</evidence>
<dbReference type="InterPro" id="IPR025885">
    <property type="entry name" value="PapC_N"/>
</dbReference>
<dbReference type="Pfam" id="PF13954">
    <property type="entry name" value="PapC_N"/>
    <property type="match status" value="1"/>
</dbReference>
<evidence type="ECO:0000256" key="7">
    <source>
        <dbReference type="ARBA" id="ARBA00023136"/>
    </source>
</evidence>
<feature type="domain" description="PapC N-terminal" evidence="11">
    <location>
        <begin position="42"/>
        <end position="152"/>
    </location>
</feature>
<keyword evidence="6 10" id="KW-0732">Signal</keyword>
<sequence>MKLHIPLRLLAFCLPIGYASTSLADYDIEMMRALGLPSEIADYFSSGAKFPAGKQSLFINVNGQNHGRHEVNIDKQGEWQYDAELVESLGLHPCKLNTQADMLMSQCYQGSRIDNETGNNQLILLLPERYIRRQPADYEFGGHALMLNYTASRFDSQNHSSDYAALETGFNSNNWLFRHNGTYNKSERHQGYTPYNSYLQRTLTHHDAMMRLGRATLSDSLYNGITLDGLQWLPDSSLSLSQRSDVPVVEGIAESQAKVEIFQNGRLVYATQVQPGTFRLTDIPAQFDAVDLSVTVTESNGSRKQFIVPYLTTSGRSTPRQGSYSLALGRTHSLEKSTEMPFITGSFSLPWLNHHQVRGGSFLSRDYRGIAAGYSVANSDYRFTALSHVAQSPSGKGTKLQLNSALPLIKNLKLNAGYSIQSERYRSPTQLRSPRKDGGEGTYWPVSHGASSSHQRQSYSLGLGWHHKYLGNLSLGVTRAEGGDKQQNQRVYAFWNRQFGAATVGVSLEKERSREVRDNDTRVFATLSLPLGKNRRYSANMISNGRHRSISNSLSGQALNGDLAYGLNATQGTQSNNGTYSGNVNYLSPFTTLSGSYSHLSENQQAFYYSASGSLVADSSGLTLSPQKIGDTFGVLTIPGLAGISVSTPGGKVKTYGKQGKAVIPRLREYQPSLINVDTSTLPPDADIDNGVRKINLARGSVKRINIGAINTLRAIVQISYADGTKPAIGSMILDEQQRVVAFTNDQGAAFIEHQKAHRAKNDASSQRFSMKNSSGQACYFAIAADTSSRNRAGISHSEAVCR</sequence>
<organism evidence="12 13">
    <name type="scientific">Serratia marcescens</name>
    <dbReference type="NCBI Taxonomy" id="615"/>
    <lineage>
        <taxon>Bacteria</taxon>
        <taxon>Pseudomonadati</taxon>
        <taxon>Pseudomonadota</taxon>
        <taxon>Gammaproteobacteria</taxon>
        <taxon>Enterobacterales</taxon>
        <taxon>Yersiniaceae</taxon>
        <taxon>Serratia</taxon>
    </lineage>
</organism>
<dbReference type="Gene3D" id="2.60.40.3110">
    <property type="match status" value="1"/>
</dbReference>
<evidence type="ECO:0000256" key="3">
    <source>
        <dbReference type="ARBA" id="ARBA00022448"/>
    </source>
</evidence>
<evidence type="ECO:0000256" key="5">
    <source>
        <dbReference type="ARBA" id="ARBA00022692"/>
    </source>
</evidence>
<dbReference type="Gene3D" id="2.60.40.2610">
    <property type="entry name" value="Outer membrane usher protein FimD, plug domain"/>
    <property type="match status" value="1"/>
</dbReference>
<evidence type="ECO:0000256" key="1">
    <source>
        <dbReference type="ARBA" id="ARBA00004571"/>
    </source>
</evidence>
<comment type="subcellular location">
    <subcellularLocation>
        <location evidence="1">Cell outer membrane</location>
        <topology evidence="1">Multi-pass membrane protein</topology>
    </subcellularLocation>
</comment>
<dbReference type="InterPro" id="IPR037224">
    <property type="entry name" value="PapC_N_sf"/>
</dbReference>
<comment type="similarity">
    <text evidence="2">Belongs to the fimbrial export usher family.</text>
</comment>
<keyword evidence="7" id="KW-0472">Membrane</keyword>
<evidence type="ECO:0000259" key="11">
    <source>
        <dbReference type="Pfam" id="PF13954"/>
    </source>
</evidence>
<feature type="chain" id="PRO_5041400823" evidence="10">
    <location>
        <begin position="25"/>
        <end position="803"/>
    </location>
</feature>
<evidence type="ECO:0000256" key="6">
    <source>
        <dbReference type="ARBA" id="ARBA00022729"/>
    </source>
</evidence>
<dbReference type="Proteomes" id="UP000320710">
    <property type="component" value="Unassembled WGS sequence"/>
</dbReference>
<dbReference type="EMBL" id="VFMJ01000001">
    <property type="protein sequence ID" value="TQI82800.1"/>
    <property type="molecule type" value="Genomic_DNA"/>
</dbReference>
<evidence type="ECO:0000256" key="4">
    <source>
        <dbReference type="ARBA" id="ARBA00022452"/>
    </source>
</evidence>
<reference evidence="12 13" key="1">
    <citation type="submission" date="2019-06" db="EMBL/GenBank/DDBJ databases">
        <authorList>
            <person name="Deangelis K."/>
            <person name="Huntemann M."/>
            <person name="Clum A."/>
            <person name="Pillay M."/>
            <person name="Palaniappan K."/>
            <person name="Varghese N."/>
            <person name="Mikhailova N."/>
            <person name="Stamatis D."/>
            <person name="Reddy T."/>
            <person name="Daum C."/>
            <person name="Shapiro N."/>
            <person name="Ivanova N."/>
            <person name="Kyrpides N."/>
            <person name="Woyke T."/>
        </authorList>
    </citation>
    <scope>NUCLEOTIDE SEQUENCE [LARGE SCALE GENOMIC DNA]</scope>
    <source>
        <strain evidence="12 13">106R</strain>
    </source>
</reference>
<dbReference type="PANTHER" id="PTHR30451:SF8">
    <property type="entry name" value="FIMBRIAL USHER PROTEIN"/>
    <property type="match status" value="1"/>
</dbReference>
<name>A0AA46K1H2_SERMA</name>
<protein>
    <submittedName>
        <fullName evidence="12">Outer membrane usher protein FimD/PapC</fullName>
    </submittedName>
</protein>
<gene>
    <name evidence="12" type="ORF">FHU12_0246</name>
</gene>
<keyword evidence="8" id="KW-0998">Cell outer membrane</keyword>
<evidence type="ECO:0000313" key="13">
    <source>
        <dbReference type="Proteomes" id="UP000320710"/>
    </source>
</evidence>
<feature type="signal peptide" evidence="10">
    <location>
        <begin position="1"/>
        <end position="24"/>
    </location>
</feature>
<evidence type="ECO:0000313" key="12">
    <source>
        <dbReference type="EMBL" id="TQI82800.1"/>
    </source>
</evidence>
<dbReference type="GO" id="GO:0009297">
    <property type="term" value="P:pilus assembly"/>
    <property type="evidence" value="ECO:0007669"/>
    <property type="project" value="InterPro"/>
</dbReference>
<dbReference type="RefSeq" id="WP_141966911.1">
    <property type="nucleotide sequence ID" value="NZ_JANKZH010000011.1"/>
</dbReference>
<dbReference type="SUPFAM" id="SSF141729">
    <property type="entry name" value="FimD N-terminal domain-like"/>
    <property type="match status" value="1"/>
</dbReference>
<accession>A0AA46K1H2</accession>
<dbReference type="InterPro" id="IPR000015">
    <property type="entry name" value="Fimb_usher"/>
</dbReference>
<dbReference type="GO" id="GO:0009279">
    <property type="term" value="C:cell outer membrane"/>
    <property type="evidence" value="ECO:0007669"/>
    <property type="project" value="UniProtKB-SubCell"/>
</dbReference>
<reference evidence="12 13" key="2">
    <citation type="submission" date="2019-07" db="EMBL/GenBank/DDBJ databases">
        <title>Investigation of anaerobic lignin degradation for improved lignocellulosic biofuels.</title>
        <authorList>
            <person name="Deangelis K.PhD."/>
        </authorList>
    </citation>
    <scope>NUCLEOTIDE SEQUENCE [LARGE SCALE GENOMIC DNA]</scope>
    <source>
        <strain evidence="12 13">106R</strain>
    </source>
</reference>
<keyword evidence="3" id="KW-0813">Transport</keyword>